<dbReference type="Proteomes" id="UP000053676">
    <property type="component" value="Unassembled WGS sequence"/>
</dbReference>
<dbReference type="Pfam" id="PF18382">
    <property type="entry name" value="Formin_GBD_N"/>
    <property type="match status" value="1"/>
</dbReference>
<reference evidence="3" key="1">
    <citation type="journal article" date="2014" name="Nat. Genet.">
        <title>Genome of the human hookworm Necator americanus.</title>
        <authorList>
            <person name="Tang Y.T."/>
            <person name="Gao X."/>
            <person name="Rosa B.A."/>
            <person name="Abubucker S."/>
            <person name="Hallsworth-Pepin K."/>
            <person name="Martin J."/>
            <person name="Tyagi R."/>
            <person name="Heizer E."/>
            <person name="Zhang X."/>
            <person name="Bhonagiri-Palsikar V."/>
            <person name="Minx P."/>
            <person name="Warren W.C."/>
            <person name="Wang Q."/>
            <person name="Zhan B."/>
            <person name="Hotez P.J."/>
            <person name="Sternberg P.W."/>
            <person name="Dougall A."/>
            <person name="Gaze S.T."/>
            <person name="Mulvenna J."/>
            <person name="Sotillo J."/>
            <person name="Ranganathan S."/>
            <person name="Rabelo E.M."/>
            <person name="Wilson R.K."/>
            <person name="Felgner P.L."/>
            <person name="Bethony J."/>
            <person name="Hawdon J.M."/>
            <person name="Gasser R.B."/>
            <person name="Loukas A."/>
            <person name="Mitreva M."/>
        </authorList>
    </citation>
    <scope>NUCLEOTIDE SEQUENCE [LARGE SCALE GENOMIC DNA]</scope>
</reference>
<accession>W2T7X5</accession>
<evidence type="ECO:0000313" key="2">
    <source>
        <dbReference type="EMBL" id="ETN77102.1"/>
    </source>
</evidence>
<dbReference type="EMBL" id="KI660192">
    <property type="protein sequence ID" value="ETN77102.1"/>
    <property type="molecule type" value="Genomic_DNA"/>
</dbReference>
<dbReference type="InterPro" id="IPR041387">
    <property type="entry name" value="FHOD1_GBD_N"/>
</dbReference>
<dbReference type="InterPro" id="IPR011989">
    <property type="entry name" value="ARM-like"/>
</dbReference>
<dbReference type="STRING" id="51031.W2T7X5"/>
<gene>
    <name evidence="2" type="ORF">NECAME_11260</name>
</gene>
<keyword evidence="3" id="KW-1185">Reference proteome</keyword>
<name>W2T7X5_NECAM</name>
<feature type="non-terminal residue" evidence="2">
    <location>
        <position position="1"/>
    </location>
</feature>
<feature type="domain" description="FHOD1 N-terminal GTPase-binding" evidence="1">
    <location>
        <begin position="100"/>
        <end position="155"/>
    </location>
</feature>
<dbReference type="KEGG" id="nai:NECAME_11260"/>
<evidence type="ECO:0000259" key="1">
    <source>
        <dbReference type="Pfam" id="PF18382"/>
    </source>
</evidence>
<dbReference type="Gene3D" id="1.25.10.10">
    <property type="entry name" value="Leucine-rich Repeat Variant"/>
    <property type="match status" value="1"/>
</dbReference>
<dbReference type="OrthoDB" id="9806920at2759"/>
<organism evidence="2 3">
    <name type="scientific">Necator americanus</name>
    <name type="common">Human hookworm</name>
    <dbReference type="NCBI Taxonomy" id="51031"/>
    <lineage>
        <taxon>Eukaryota</taxon>
        <taxon>Metazoa</taxon>
        <taxon>Ecdysozoa</taxon>
        <taxon>Nematoda</taxon>
        <taxon>Chromadorea</taxon>
        <taxon>Rhabditida</taxon>
        <taxon>Rhabditina</taxon>
        <taxon>Rhabditomorpha</taxon>
        <taxon>Strongyloidea</taxon>
        <taxon>Ancylostomatidae</taxon>
        <taxon>Bunostominae</taxon>
        <taxon>Necator</taxon>
    </lineage>
</organism>
<protein>
    <recommendedName>
        <fullName evidence="1">FHOD1 N-terminal GTPase-binding domain-containing protein</fullName>
    </recommendedName>
</protein>
<sequence length="166" mass="18544">ELSQIIVKKFFDLVGHDLPRGFSVRNVVAWKLLLRKCVNCYVQNGADSSALLVVGRIVNDSNLSLDVAPSTMSAVGPVAHREIVAYRDVKSLAMADDTYTCRVQYVDDSDPFASTSNAFLEPMRPVTFAFRIHVTIADQLPEVIRTLRAPHKCEKFYFLTSFLSMG</sequence>
<proteinExistence type="predicted"/>
<dbReference type="AlphaFoldDB" id="W2T7X5"/>
<evidence type="ECO:0000313" key="3">
    <source>
        <dbReference type="Proteomes" id="UP000053676"/>
    </source>
</evidence>